<dbReference type="PRINTS" id="PR00320">
    <property type="entry name" value="GPROTEINBRPT"/>
</dbReference>
<comment type="similarity">
    <text evidence="1">Belongs to the WD repeat rae1 family.</text>
</comment>
<dbReference type="GO" id="GO:0005737">
    <property type="term" value="C:cytoplasm"/>
    <property type="evidence" value="ECO:0007669"/>
    <property type="project" value="EnsemblFungi"/>
</dbReference>
<feature type="repeat" description="WD" evidence="4">
    <location>
        <begin position="74"/>
        <end position="115"/>
    </location>
</feature>
<dbReference type="InterPro" id="IPR036322">
    <property type="entry name" value="WD40_repeat_dom_sf"/>
</dbReference>
<dbReference type="Gene3D" id="2.130.10.10">
    <property type="entry name" value="YVTN repeat-like/Quinoprotein amine dehydrogenase"/>
    <property type="match status" value="1"/>
</dbReference>
<dbReference type="GO" id="GO:0016973">
    <property type="term" value="P:poly(A)+ mRNA export from nucleus"/>
    <property type="evidence" value="ECO:0007669"/>
    <property type="project" value="EnsemblFungi"/>
</dbReference>
<sequence length="361" mass="39917">MSFFGKPAASTATSTSQATEADLANDIIVQNPPEDSISDIAFSPQAEFFSASSWDKKVRIYEVSPTGSTEGRALYEHDAPVLTTRWTLDGTKVISGGADKQVKLYDIQSGQAQTIGMHDGPVKAVRFVECGPTNTQVVVSGSWDKTLRYWDLRQPQPVSTIQLPERVYAMDASQKLLVVGTAERHVCIIDLNNPQQISKQAMSPLKWQTRSIACYPQANGYALGSIEGRCAFQYIDDQEQAKSGFTFKCHRQNETKAGRTESHIFALNSIAAHPVYGTFATAGSDGCFHFWDKDAKHRLKGFPSLGGTISAAAFNRNGSIYAIAVSYDWSKGYSFNNPQYPNLIRLHPTKDEEVKQKNKRR</sequence>
<dbReference type="Proteomes" id="UP000094112">
    <property type="component" value="Unassembled WGS sequence"/>
</dbReference>
<dbReference type="GO" id="GO:0000973">
    <property type="term" value="P:post-transcriptional tethering of RNA polymerase II gene DNA at nuclear periphery"/>
    <property type="evidence" value="ECO:0007669"/>
    <property type="project" value="EnsemblFungi"/>
</dbReference>
<dbReference type="PANTHER" id="PTHR10971">
    <property type="entry name" value="MRNA EXPORT FACTOR AND BUB3"/>
    <property type="match status" value="1"/>
</dbReference>
<dbReference type="Pfam" id="PF00400">
    <property type="entry name" value="WD40"/>
    <property type="match status" value="3"/>
</dbReference>
<dbReference type="InterPro" id="IPR020472">
    <property type="entry name" value="WD40_PAC1"/>
</dbReference>
<dbReference type="GO" id="GO:2000728">
    <property type="term" value="P:regulation of mRNA export from nucleus in response to heat stress"/>
    <property type="evidence" value="ECO:0007669"/>
    <property type="project" value="EnsemblFungi"/>
</dbReference>
<dbReference type="GO" id="GO:0032185">
    <property type="term" value="P:septin cytoskeleton organization"/>
    <property type="evidence" value="ECO:0007669"/>
    <property type="project" value="EnsemblFungi"/>
</dbReference>
<evidence type="ECO:0000313" key="5">
    <source>
        <dbReference type="EMBL" id="ODQ57605.1"/>
    </source>
</evidence>
<keyword evidence="3" id="KW-0677">Repeat</keyword>
<keyword evidence="6" id="KW-1185">Reference proteome</keyword>
<evidence type="ECO:0000256" key="3">
    <source>
        <dbReference type="ARBA" id="ARBA00022737"/>
    </source>
</evidence>
<dbReference type="AlphaFoldDB" id="A0A1E3NWZ2"/>
<evidence type="ECO:0000256" key="4">
    <source>
        <dbReference type="PROSITE-ProRule" id="PRU00221"/>
    </source>
</evidence>
<evidence type="ECO:0000256" key="1">
    <source>
        <dbReference type="ARBA" id="ARBA00007830"/>
    </source>
</evidence>
<protein>
    <submittedName>
        <fullName evidence="5">Uncharacterized protein</fullName>
    </submittedName>
</protein>
<accession>A0A1E3NWZ2</accession>
<reference evidence="5 6" key="1">
    <citation type="journal article" date="2016" name="Proc. Natl. Acad. Sci. U.S.A.">
        <title>Comparative genomics of biotechnologically important yeasts.</title>
        <authorList>
            <person name="Riley R."/>
            <person name="Haridas S."/>
            <person name="Wolfe K.H."/>
            <person name="Lopes M.R."/>
            <person name="Hittinger C.T."/>
            <person name="Goeker M."/>
            <person name="Salamov A.A."/>
            <person name="Wisecaver J.H."/>
            <person name="Long T.M."/>
            <person name="Calvey C.H."/>
            <person name="Aerts A.L."/>
            <person name="Barry K.W."/>
            <person name="Choi C."/>
            <person name="Clum A."/>
            <person name="Coughlan A.Y."/>
            <person name="Deshpande S."/>
            <person name="Douglass A.P."/>
            <person name="Hanson S.J."/>
            <person name="Klenk H.-P."/>
            <person name="LaButti K.M."/>
            <person name="Lapidus A."/>
            <person name="Lindquist E.A."/>
            <person name="Lipzen A.M."/>
            <person name="Meier-Kolthoff J.P."/>
            <person name="Ohm R.A."/>
            <person name="Otillar R.P."/>
            <person name="Pangilinan J.L."/>
            <person name="Peng Y."/>
            <person name="Rokas A."/>
            <person name="Rosa C.A."/>
            <person name="Scheuner C."/>
            <person name="Sibirny A.A."/>
            <person name="Slot J.C."/>
            <person name="Stielow J.B."/>
            <person name="Sun H."/>
            <person name="Kurtzman C.P."/>
            <person name="Blackwell M."/>
            <person name="Grigoriev I.V."/>
            <person name="Jeffries T.W."/>
        </authorList>
    </citation>
    <scope>NUCLEOTIDE SEQUENCE [LARGE SCALE GENOMIC DNA]</scope>
    <source>
        <strain evidence="6">ATCC 58044 / CBS 1984 / NCYC 433 / NRRL Y-366-8</strain>
    </source>
</reference>
<organism evidence="5 6">
    <name type="scientific">Wickerhamomyces anomalus (strain ATCC 58044 / CBS 1984 / NCYC 433 / NRRL Y-366-8)</name>
    <name type="common">Yeast</name>
    <name type="synonym">Hansenula anomala</name>
    <dbReference type="NCBI Taxonomy" id="683960"/>
    <lineage>
        <taxon>Eukaryota</taxon>
        <taxon>Fungi</taxon>
        <taxon>Dikarya</taxon>
        <taxon>Ascomycota</taxon>
        <taxon>Saccharomycotina</taxon>
        <taxon>Saccharomycetes</taxon>
        <taxon>Phaffomycetales</taxon>
        <taxon>Wickerhamomycetaceae</taxon>
        <taxon>Wickerhamomyces</taxon>
    </lineage>
</organism>
<dbReference type="STRING" id="683960.A0A1E3NWZ2"/>
<evidence type="ECO:0000313" key="6">
    <source>
        <dbReference type="Proteomes" id="UP000094112"/>
    </source>
</evidence>
<dbReference type="OrthoDB" id="256303at2759"/>
<dbReference type="InterPro" id="IPR015943">
    <property type="entry name" value="WD40/YVTN_repeat-like_dom_sf"/>
</dbReference>
<dbReference type="PROSITE" id="PS50294">
    <property type="entry name" value="WD_REPEATS_REGION"/>
    <property type="match status" value="1"/>
</dbReference>
<feature type="repeat" description="WD" evidence="4">
    <location>
        <begin position="115"/>
        <end position="160"/>
    </location>
</feature>
<dbReference type="InterPro" id="IPR001680">
    <property type="entry name" value="WD40_rpt"/>
</dbReference>
<dbReference type="SMART" id="SM00320">
    <property type="entry name" value="WD40"/>
    <property type="match status" value="5"/>
</dbReference>
<evidence type="ECO:0000256" key="2">
    <source>
        <dbReference type="ARBA" id="ARBA00022574"/>
    </source>
</evidence>
<keyword evidence="2 4" id="KW-0853">WD repeat</keyword>
<proteinExistence type="inferred from homology"/>
<dbReference type="GO" id="GO:0051664">
    <property type="term" value="P:nuclear pore localization"/>
    <property type="evidence" value="ECO:0007669"/>
    <property type="project" value="EnsemblFungi"/>
</dbReference>
<dbReference type="GO" id="GO:0005643">
    <property type="term" value="C:nuclear pore"/>
    <property type="evidence" value="ECO:0007669"/>
    <property type="project" value="EnsemblFungi"/>
</dbReference>
<dbReference type="FunFam" id="2.130.10.10:FF:000190">
    <property type="entry name" value="Nuclear pore complex subunit"/>
    <property type="match status" value="1"/>
</dbReference>
<dbReference type="RefSeq" id="XP_019036812.1">
    <property type="nucleotide sequence ID" value="XM_019182310.1"/>
</dbReference>
<dbReference type="PROSITE" id="PS50082">
    <property type="entry name" value="WD_REPEATS_2"/>
    <property type="match status" value="2"/>
</dbReference>
<dbReference type="SUPFAM" id="SSF50978">
    <property type="entry name" value="WD40 repeat-like"/>
    <property type="match status" value="1"/>
</dbReference>
<name>A0A1E3NWZ2_WICAA</name>
<dbReference type="EMBL" id="KV454213">
    <property type="protein sequence ID" value="ODQ57605.1"/>
    <property type="molecule type" value="Genomic_DNA"/>
</dbReference>
<dbReference type="GeneID" id="30199556"/>
<gene>
    <name evidence="5" type="ORF">WICANDRAFT_35485</name>
</gene>